<accession>A0A212IKL5</accession>
<evidence type="ECO:0008006" key="4">
    <source>
        <dbReference type="Google" id="ProtNLM"/>
    </source>
</evidence>
<feature type="region of interest" description="Disordered" evidence="1">
    <location>
        <begin position="229"/>
        <end position="252"/>
    </location>
</feature>
<gene>
    <name evidence="2" type="ORF">KL86CIT2_50438</name>
    <name evidence="3" type="ORF">KM92CIT3_80167</name>
</gene>
<dbReference type="EMBL" id="FLUA01000049">
    <property type="protein sequence ID" value="SBV66926.1"/>
    <property type="molecule type" value="Genomic_DNA"/>
</dbReference>
<evidence type="ECO:0000313" key="2">
    <source>
        <dbReference type="EMBL" id="SBV66926.1"/>
    </source>
</evidence>
<evidence type="ECO:0000256" key="1">
    <source>
        <dbReference type="SAM" id="MobiDB-lite"/>
    </source>
</evidence>
<sequence length="621" mass="69294">MNFWDEDKQGFLLSPGDRTSCGGYILENTGLPRIRGINIACEGDEYICGLDGQRYKIEGGVPNGSYIEVGRNLIRNTFKNTFDDDIDYEGRKITPASERLRKMQEESGLQRCSYDSLRDLNERFEHDDFIGSAGGIISGRKTIISGDKDNKFLTSNFSTGFRTRISRHLFDTYARMGKDLSGYETEIICLLAGSAHSRGSCKCHCRFTPRFNLTYRYDEYLLSSFQSVNNTSNSKPETPPVRHQHPSEARQSVEPGFCVVPDQTSPKKYECELIVNPPSGVRELYRQLNPERGKKPGSILIVADPEKIDTDKINHIKVARDKIDLALAPLTNEEAKILFENRTPVDIFASNLYSNALGTSGDILGYIKDAGGDYYKEINKKLNQIQDLYQRTYSKNAGRISGEEFFGQRKRLFKELDAIMNRLSKEQLDLKQFNNIKQALGLSTKSIMHKWDQTGINDIEGYASYIEKSAKLFKVMKTVGYVGVGLDFASYTTNVYDACAKGRENECRIAAISEYSKFGGKQGASMLTSGIAGTTSRAVCMWAMGFASAEFAGAGAALCLAIGTGAGILAGKGAEKYGERFGEQFGDIINNDPEQLTRSPDTFMEESGILIYEKLFDRKLH</sequence>
<evidence type="ECO:0000313" key="3">
    <source>
        <dbReference type="EMBL" id="SBV67121.1"/>
    </source>
</evidence>
<organism evidence="3">
    <name type="scientific">uncultured Citrobacter sp</name>
    <dbReference type="NCBI Taxonomy" id="200446"/>
    <lineage>
        <taxon>Bacteria</taxon>
        <taxon>Pseudomonadati</taxon>
        <taxon>Pseudomonadota</taxon>
        <taxon>Gammaproteobacteria</taxon>
        <taxon>Enterobacterales</taxon>
        <taxon>Enterobacteriaceae</taxon>
        <taxon>Citrobacter</taxon>
        <taxon>environmental samples</taxon>
    </lineage>
</organism>
<dbReference type="AlphaFoldDB" id="A0A212IKL5"/>
<protein>
    <recommendedName>
        <fullName evidence="4">PAAR domain-containing protein</fullName>
    </recommendedName>
</protein>
<dbReference type="EMBL" id="FLUB01000020">
    <property type="protein sequence ID" value="SBV67121.1"/>
    <property type="molecule type" value="Genomic_DNA"/>
</dbReference>
<name>A0A212IKL5_9ENTR</name>
<reference evidence="3" key="1">
    <citation type="submission" date="2016-04" db="EMBL/GenBank/DDBJ databases">
        <authorList>
            <person name="Evans L.H."/>
            <person name="Alamgir A."/>
            <person name="Owens N."/>
            <person name="Weber N.D."/>
            <person name="Virtaneva K."/>
            <person name="Barbian K."/>
            <person name="Babar A."/>
            <person name="Rosenke K."/>
        </authorList>
    </citation>
    <scope>NUCLEOTIDE SEQUENCE</scope>
    <source>
        <strain evidence="2">86-2</strain>
        <strain evidence="3">92-3</strain>
    </source>
</reference>
<proteinExistence type="predicted"/>
<dbReference type="RefSeq" id="WP_230328672.1">
    <property type="nucleotide sequence ID" value="NZ_LT598669.1"/>
</dbReference>